<dbReference type="Proteomes" id="UP000539710">
    <property type="component" value="Unassembled WGS sequence"/>
</dbReference>
<dbReference type="InterPro" id="IPR054828">
    <property type="entry name" value="Vit_B12_bind_prot"/>
</dbReference>
<reference evidence="6" key="2">
    <citation type="submission" date="2020-07" db="EMBL/GenBank/DDBJ databases">
        <title>Flavobacterium sp. xlx-214.</title>
        <authorList>
            <person name="Yang C."/>
        </authorList>
    </citation>
    <scope>NUCLEOTIDE SEQUENCE [LARGE SCALE GENOMIC DNA]</scope>
    <source>
        <strain evidence="6">CX-624</strain>
    </source>
</reference>
<protein>
    <submittedName>
        <fullName evidence="4">ABC transporter substrate-binding protein</fullName>
    </submittedName>
</protein>
<dbReference type="AlphaFoldDB" id="A0A7D7LNH5"/>
<reference evidence="3" key="3">
    <citation type="submission" date="2020-07" db="EMBL/GenBank/DDBJ databases">
        <authorList>
            <person name="Yang C."/>
        </authorList>
    </citation>
    <scope>NUCLEOTIDE SEQUENCE</scope>
    <source>
        <strain evidence="3">Cx-624</strain>
    </source>
</reference>
<dbReference type="Proteomes" id="UP000515349">
    <property type="component" value="Chromosome"/>
</dbReference>
<evidence type="ECO:0000313" key="4">
    <source>
        <dbReference type="EMBL" id="QMS99142.1"/>
    </source>
</evidence>
<keyword evidence="6" id="KW-1185">Reference proteome</keyword>
<evidence type="ECO:0000313" key="3">
    <source>
        <dbReference type="EMBL" id="MBA5247383.1"/>
    </source>
</evidence>
<keyword evidence="1" id="KW-0732">Signal</keyword>
<gene>
    <name evidence="4" type="ORF">H1R16_03805</name>
    <name evidence="3" type="ORF">H2507_09395</name>
</gene>
<feature type="domain" description="Fe/B12 periplasmic-binding" evidence="2">
    <location>
        <begin position="2"/>
        <end position="244"/>
    </location>
</feature>
<reference evidence="4 5" key="1">
    <citation type="submission" date="2020-07" db="EMBL/GenBank/DDBJ databases">
        <title>Chryseobacterium sp.cx-624.</title>
        <authorList>
            <person name="Yang C."/>
        </authorList>
    </citation>
    <scope>NUCLEOTIDE SEQUENCE [LARGE SCALE GENOMIC DNA]</scope>
    <source>
        <strain evidence="4">Cx-624</strain>
        <strain evidence="5">cx-624</strain>
    </source>
</reference>
<evidence type="ECO:0000313" key="5">
    <source>
        <dbReference type="Proteomes" id="UP000515349"/>
    </source>
</evidence>
<dbReference type="PANTHER" id="PTHR30535:SF35">
    <property type="entry name" value="PERIPLASMIC BINDING PROTEIN"/>
    <property type="match status" value="1"/>
</dbReference>
<dbReference type="InterPro" id="IPR050902">
    <property type="entry name" value="ABC_Transporter_SBP"/>
</dbReference>
<dbReference type="EMBL" id="JACEUX010000003">
    <property type="protein sequence ID" value="MBA5247383.1"/>
    <property type="molecule type" value="Genomic_DNA"/>
</dbReference>
<dbReference type="Pfam" id="PF01497">
    <property type="entry name" value="Peripla_BP_2"/>
    <property type="match status" value="1"/>
</dbReference>
<dbReference type="PANTHER" id="PTHR30535">
    <property type="entry name" value="VITAMIN B12-BINDING PROTEIN"/>
    <property type="match status" value="1"/>
</dbReference>
<proteinExistence type="predicted"/>
<evidence type="ECO:0000313" key="6">
    <source>
        <dbReference type="Proteomes" id="UP000539710"/>
    </source>
</evidence>
<evidence type="ECO:0000259" key="2">
    <source>
        <dbReference type="PROSITE" id="PS50983"/>
    </source>
</evidence>
<name>A0A7D7LNH5_9FLAO</name>
<dbReference type="RefSeq" id="WP_181887487.1">
    <property type="nucleotide sequence ID" value="NZ_CP059472.1"/>
</dbReference>
<dbReference type="SUPFAM" id="SSF53807">
    <property type="entry name" value="Helical backbone' metal receptor"/>
    <property type="match status" value="1"/>
</dbReference>
<organism evidence="4 5">
    <name type="scientific">Marnyiella aurantia</name>
    <dbReference type="NCBI Taxonomy" id="2758037"/>
    <lineage>
        <taxon>Bacteria</taxon>
        <taxon>Pseudomonadati</taxon>
        <taxon>Bacteroidota</taxon>
        <taxon>Flavobacteriia</taxon>
        <taxon>Flavobacteriales</taxon>
        <taxon>Weeksellaceae</taxon>
        <taxon>Marnyiella</taxon>
    </lineage>
</organism>
<dbReference type="PROSITE" id="PS50983">
    <property type="entry name" value="FE_B12_PBP"/>
    <property type="match status" value="1"/>
</dbReference>
<dbReference type="EMBL" id="CP059472">
    <property type="protein sequence ID" value="QMS99142.1"/>
    <property type="molecule type" value="Genomic_DNA"/>
</dbReference>
<sequence length="245" mass="27980">MRIVSLVPSITQTLFDFGLDHSEIVGRTKFCIHPADRVKEVPVIGGTKNLRPDKIKALKPDLIIANKEENDREQVLELEKEFRVWVTDIKTLEDHKSFLHELGQVLHKPDEATHFIQKTDNIFGGIKPGKSIPTAYLIWKDPYMTVGGDTFIHDIMSRLGLLNIFGKQLRYPTVEFSELQTAELVLLSSEPYPFKQKHIAELQEQLPNATIMLADGEAFSWYGTRILQYGSYFHQLTGGLEEPFD</sequence>
<dbReference type="Gene3D" id="3.40.50.1980">
    <property type="entry name" value="Nitrogenase molybdenum iron protein domain"/>
    <property type="match status" value="2"/>
</dbReference>
<evidence type="ECO:0000256" key="1">
    <source>
        <dbReference type="ARBA" id="ARBA00022729"/>
    </source>
</evidence>
<dbReference type="NCBIfam" id="NF038402">
    <property type="entry name" value="TroA_like"/>
    <property type="match status" value="1"/>
</dbReference>
<accession>A0A7D7LNH5</accession>
<dbReference type="KEGG" id="cbau:H1R16_03805"/>
<dbReference type="InterPro" id="IPR002491">
    <property type="entry name" value="ABC_transptr_periplasmic_BD"/>
</dbReference>